<dbReference type="Pfam" id="PF04966">
    <property type="entry name" value="OprB"/>
    <property type="match status" value="1"/>
</dbReference>
<dbReference type="InterPro" id="IPR052932">
    <property type="entry name" value="OprB_Porin"/>
</dbReference>
<accession>Q2IZB7</accession>
<evidence type="ECO:0000256" key="2">
    <source>
        <dbReference type="RuleBase" id="RU363072"/>
    </source>
</evidence>
<dbReference type="InterPro" id="IPR038673">
    <property type="entry name" value="OprB_sf"/>
</dbReference>
<dbReference type="GO" id="GO:0008643">
    <property type="term" value="P:carbohydrate transport"/>
    <property type="evidence" value="ECO:0007669"/>
    <property type="project" value="InterPro"/>
</dbReference>
<dbReference type="AlphaFoldDB" id="Q2IZB7"/>
<dbReference type="InterPro" id="IPR007049">
    <property type="entry name" value="Carb-sel_porin_OprB"/>
</dbReference>
<dbReference type="HOGENOM" id="CLU_029684_3_1_5"/>
<proteinExistence type="inferred from homology"/>
<dbReference type="KEGG" id="rpb:RPB_1735"/>
<gene>
    <name evidence="3" type="ordered locus">RPB_1735</name>
</gene>
<comment type="similarity">
    <text evidence="1 2">Belongs to the OprB family.</text>
</comment>
<keyword evidence="2" id="KW-0732">Signal</keyword>
<evidence type="ECO:0000313" key="4">
    <source>
        <dbReference type="Proteomes" id="UP000008809"/>
    </source>
</evidence>
<dbReference type="Proteomes" id="UP000008809">
    <property type="component" value="Chromosome"/>
</dbReference>
<keyword evidence="4" id="KW-1185">Reference proteome</keyword>
<evidence type="ECO:0000313" key="3">
    <source>
        <dbReference type="EMBL" id="ABD06443.1"/>
    </source>
</evidence>
<name>Q2IZB7_RHOP2</name>
<dbReference type="STRING" id="316058.RPB_1735"/>
<dbReference type="GO" id="GO:0015288">
    <property type="term" value="F:porin activity"/>
    <property type="evidence" value="ECO:0007669"/>
    <property type="project" value="InterPro"/>
</dbReference>
<organism evidence="3 4">
    <name type="scientific">Rhodopseudomonas palustris (strain HaA2)</name>
    <dbReference type="NCBI Taxonomy" id="316058"/>
    <lineage>
        <taxon>Bacteria</taxon>
        <taxon>Pseudomonadati</taxon>
        <taxon>Pseudomonadota</taxon>
        <taxon>Alphaproteobacteria</taxon>
        <taxon>Hyphomicrobiales</taxon>
        <taxon>Nitrobacteraceae</taxon>
        <taxon>Rhodopseudomonas</taxon>
    </lineage>
</organism>
<dbReference type="EMBL" id="CP000250">
    <property type="protein sequence ID" value="ABD06443.1"/>
    <property type="molecule type" value="Genomic_DNA"/>
</dbReference>
<dbReference type="GO" id="GO:0016020">
    <property type="term" value="C:membrane"/>
    <property type="evidence" value="ECO:0007669"/>
    <property type="project" value="InterPro"/>
</dbReference>
<dbReference type="PANTHER" id="PTHR37944">
    <property type="entry name" value="PORIN B"/>
    <property type="match status" value="1"/>
</dbReference>
<reference evidence="3 4" key="1">
    <citation type="submission" date="2006-01" db="EMBL/GenBank/DDBJ databases">
        <title>Complete sequence of Rhodopseudomonas palustris HaA2.</title>
        <authorList>
            <consortium name="US DOE Joint Genome Institute"/>
            <person name="Copeland A."/>
            <person name="Lucas S."/>
            <person name="Lapidus A."/>
            <person name="Barry K."/>
            <person name="Detter J.C."/>
            <person name="Glavina T."/>
            <person name="Hammon N."/>
            <person name="Israni S."/>
            <person name="Pitluck S."/>
            <person name="Chain P."/>
            <person name="Malfatti S."/>
            <person name="Shin M."/>
            <person name="Vergez L."/>
            <person name="Schmutz J."/>
            <person name="Larimer F."/>
            <person name="Land M."/>
            <person name="Hauser L."/>
            <person name="Pelletier D.A."/>
            <person name="Kyrpides N."/>
            <person name="Anderson I."/>
            <person name="Oda Y."/>
            <person name="Harwood C.S."/>
            <person name="Richardson P."/>
        </authorList>
    </citation>
    <scope>NUCLEOTIDE SEQUENCE [LARGE SCALE GENOMIC DNA]</scope>
    <source>
        <strain evidence="3 4">HaA2</strain>
    </source>
</reference>
<dbReference type="OrthoDB" id="177316at2"/>
<protein>
    <submittedName>
        <fullName evidence="3">Carbohydrate-selective porin OprB</fullName>
    </submittedName>
</protein>
<evidence type="ECO:0000256" key="1">
    <source>
        <dbReference type="ARBA" id="ARBA00008769"/>
    </source>
</evidence>
<sequence>MLPIITKTPRIAACVIALLGLGLHATSSVAEPAGAPAADPPRALADWGVQFSATYIGETLADVSGGMRRGTIYAGRLDLGTTVDLDRLFGWHGATFHANLFQIHGNNLSRNYVGNLLLVSGIESLPATRLYEAWIEQSMLGGALSIKVGQQSADTEFVDSRYLDMFVNAALGWPGLTGVVLPSGGPSPPLAVPGVRIKARFGDKLTASVAVFDGDAAPPGPGDPQSRNPNGLLFRVHDPAWLIGQVKYGFGNGNGMPSGITAGAWYHFGTFDSQRFTAQGSSVADPAGSGLPARLRGDQGVFAVYEQPLSHSAADPAKGTGLVARVLASPSDRNLISFYVDAALLFTGFSPSRPDDKFGVAISYARISDAARALDRDVRRWSGIASPVRDFEAVIELTYLAQITGNFAVQPVIEYVMHPAGGATDPFDPAGTRRIRDAVVLGIRTTLSY</sequence>
<feature type="signal peptide" evidence="2">
    <location>
        <begin position="1"/>
        <end position="30"/>
    </location>
</feature>
<feature type="chain" id="PRO_5007232109" evidence="2">
    <location>
        <begin position="31"/>
        <end position="449"/>
    </location>
</feature>
<dbReference type="PANTHER" id="PTHR37944:SF1">
    <property type="entry name" value="PORIN B"/>
    <property type="match status" value="1"/>
</dbReference>
<dbReference type="Gene3D" id="2.40.160.180">
    <property type="entry name" value="Carbohydrate-selective porin OprB"/>
    <property type="match status" value="1"/>
</dbReference>
<dbReference type="eggNOG" id="COG3659">
    <property type="taxonomic scope" value="Bacteria"/>
</dbReference>